<dbReference type="OrthoDB" id="3448281at2"/>
<dbReference type="Proteomes" id="UP000244867">
    <property type="component" value="Unassembled WGS sequence"/>
</dbReference>
<name>A0A2R7YW63_9ACTN</name>
<dbReference type="Gene3D" id="3.40.50.300">
    <property type="entry name" value="P-loop containing nucleotide triphosphate hydrolases"/>
    <property type="match status" value="1"/>
</dbReference>
<gene>
    <name evidence="2" type="ORF">C7S10_12675</name>
</gene>
<dbReference type="InterPro" id="IPR025669">
    <property type="entry name" value="AAA_dom"/>
</dbReference>
<evidence type="ECO:0000313" key="2">
    <source>
        <dbReference type="EMBL" id="PUA80608.1"/>
    </source>
</evidence>
<protein>
    <recommendedName>
        <fullName evidence="1">AAA domain-containing protein</fullName>
    </recommendedName>
</protein>
<dbReference type="GO" id="GO:0005524">
    <property type="term" value="F:ATP binding"/>
    <property type="evidence" value="ECO:0007669"/>
    <property type="project" value="TreeGrafter"/>
</dbReference>
<sequence length="409" mass="43273">MTAILEPDFGQLAIVQTMLHGSVAFNTIEELDAHIAANPHEFAVVIGPTVDVEAATAFAKWARINRPDLGVILLRRTVDHDVLTTALRSGMREVVEANDLAGITTAVHRARSVASEIAKTIEVEARAAATSAVAQARADVAAEQAAADAPQATVLTVFSTKGGVGKSLVATNTAVALSDAGQRVCLIDLDVNSGDVAIMLQLTPARTINDLVAFNGSIDEQAIESILTRHSDRLSIVAAPVRLDSPDHASAVDIGTMIDTLKGMFDFVVIDTSGVFDDNALTALDRTDTIILVATLDIPALKGLKLATGTLDLLNFSRDTWKFVLNRADGKVGLTTDEFESTLGLKSDISLVSSREVLSAVNRGEALVRAYPSHANSKAITSLAQSFVKVDDRVSTGSKSGSRLRLRRG</sequence>
<dbReference type="GO" id="GO:0016887">
    <property type="term" value="F:ATP hydrolysis activity"/>
    <property type="evidence" value="ECO:0007669"/>
    <property type="project" value="TreeGrafter"/>
</dbReference>
<dbReference type="AlphaFoldDB" id="A0A2R7YW63"/>
<feature type="domain" description="AAA" evidence="1">
    <location>
        <begin position="153"/>
        <end position="313"/>
    </location>
</feature>
<dbReference type="GO" id="GO:0051782">
    <property type="term" value="P:negative regulation of cell division"/>
    <property type="evidence" value="ECO:0007669"/>
    <property type="project" value="TreeGrafter"/>
</dbReference>
<dbReference type="PANTHER" id="PTHR43384">
    <property type="entry name" value="SEPTUM SITE-DETERMINING PROTEIN MIND HOMOLOG, CHLOROPLASTIC-RELATED"/>
    <property type="match status" value="1"/>
</dbReference>
<dbReference type="RefSeq" id="WP_108344802.1">
    <property type="nucleotide sequence ID" value="NZ_PYXZ01000005.1"/>
</dbReference>
<evidence type="ECO:0000313" key="3">
    <source>
        <dbReference type="Proteomes" id="UP000244867"/>
    </source>
</evidence>
<dbReference type="EMBL" id="PYXZ01000005">
    <property type="protein sequence ID" value="PUA80608.1"/>
    <property type="molecule type" value="Genomic_DNA"/>
</dbReference>
<proteinExistence type="predicted"/>
<dbReference type="GO" id="GO:0005829">
    <property type="term" value="C:cytosol"/>
    <property type="evidence" value="ECO:0007669"/>
    <property type="project" value="TreeGrafter"/>
</dbReference>
<evidence type="ECO:0000259" key="1">
    <source>
        <dbReference type="Pfam" id="PF13614"/>
    </source>
</evidence>
<dbReference type="GO" id="GO:0009898">
    <property type="term" value="C:cytoplasmic side of plasma membrane"/>
    <property type="evidence" value="ECO:0007669"/>
    <property type="project" value="TreeGrafter"/>
</dbReference>
<organism evidence="2 3">
    <name type="scientific">Nocardioides currus</name>
    <dbReference type="NCBI Taxonomy" id="2133958"/>
    <lineage>
        <taxon>Bacteria</taxon>
        <taxon>Bacillati</taxon>
        <taxon>Actinomycetota</taxon>
        <taxon>Actinomycetes</taxon>
        <taxon>Propionibacteriales</taxon>
        <taxon>Nocardioidaceae</taxon>
        <taxon>Nocardioides</taxon>
    </lineage>
</organism>
<reference evidence="2 3" key="1">
    <citation type="submission" date="2018-03" db="EMBL/GenBank/DDBJ databases">
        <authorList>
            <person name="Keele B.F."/>
        </authorList>
    </citation>
    <scope>NUCLEOTIDE SEQUENCE [LARGE SCALE GENOMIC DNA]</scope>
    <source>
        <strain evidence="2 3">IB-3</strain>
    </source>
</reference>
<keyword evidence="3" id="KW-1185">Reference proteome</keyword>
<dbReference type="InterPro" id="IPR027417">
    <property type="entry name" value="P-loop_NTPase"/>
</dbReference>
<dbReference type="SUPFAM" id="SSF52540">
    <property type="entry name" value="P-loop containing nucleoside triphosphate hydrolases"/>
    <property type="match status" value="1"/>
</dbReference>
<dbReference type="Pfam" id="PF13614">
    <property type="entry name" value="AAA_31"/>
    <property type="match status" value="1"/>
</dbReference>
<accession>A0A2R7YW63</accession>
<comment type="caution">
    <text evidence="2">The sequence shown here is derived from an EMBL/GenBank/DDBJ whole genome shotgun (WGS) entry which is preliminary data.</text>
</comment>
<dbReference type="PANTHER" id="PTHR43384:SF13">
    <property type="entry name" value="SLR0110 PROTEIN"/>
    <property type="match status" value="1"/>
</dbReference>
<dbReference type="InterPro" id="IPR050625">
    <property type="entry name" value="ParA/MinD_ATPase"/>
</dbReference>